<dbReference type="InterPro" id="IPR000515">
    <property type="entry name" value="MetI-like"/>
</dbReference>
<dbReference type="PANTHER" id="PTHR32243:SF50">
    <property type="entry name" value="MALTOSE_MALTODEXTRIN TRANSPORT SYSTEM PERMEASE PROTEIN MALG"/>
    <property type="match status" value="1"/>
</dbReference>
<keyword evidence="8 11" id="KW-1133">Transmembrane helix</keyword>
<dbReference type="RefSeq" id="WP_183635945.1">
    <property type="nucleotide sequence ID" value="NZ_BAABLE010000005.1"/>
</dbReference>
<accession>A0A840BN96</accession>
<sequence length="303" mass="33438">MPMVTGRHTRWRRHVAHIGIILSLVVVLYPFANMLWQAVTAYPEAGSASHWPRFTTEHLRLMIGMRDQIDEYGRRVAGRVEFWLWMWNSLKVAATTTLLATALALTTGYAFARLRFSGRATLDNLLYMSHFFPGILLGIAYWSIFDRIGDSFPAIGLDTHGGLVLALTGQATLGMVWAFKGYFQQLPLEIEEAARIDGASDWQTFRLIALPLARPMIVVMALLLTTSMMYEPVLSSALLTASENATLPLGLRVFFFATDGAGDSAVALHEFAAGALLASLPGVIVFILAQRWMEQSTTGAIKG</sequence>
<feature type="transmembrane region" description="Helical" evidence="11">
    <location>
        <begin position="124"/>
        <end position="144"/>
    </location>
</feature>
<keyword evidence="6" id="KW-0762">Sugar transport</keyword>
<evidence type="ECO:0000313" key="14">
    <source>
        <dbReference type="Proteomes" id="UP000561045"/>
    </source>
</evidence>
<dbReference type="GO" id="GO:0042956">
    <property type="term" value="P:maltodextrin transmembrane transport"/>
    <property type="evidence" value="ECO:0007669"/>
    <property type="project" value="TreeGrafter"/>
</dbReference>
<evidence type="ECO:0000256" key="4">
    <source>
        <dbReference type="ARBA" id="ARBA00022448"/>
    </source>
</evidence>
<dbReference type="CDD" id="cd06261">
    <property type="entry name" value="TM_PBP2"/>
    <property type="match status" value="1"/>
</dbReference>
<comment type="subcellular location">
    <subcellularLocation>
        <location evidence="2 11">Cell membrane</location>
        <topology evidence="2 11">Multi-pass membrane protein</topology>
    </subcellularLocation>
</comment>
<organism evidence="13 14">
    <name type="scientific">Niveibacterium umoris</name>
    <dbReference type="NCBI Taxonomy" id="1193620"/>
    <lineage>
        <taxon>Bacteria</taxon>
        <taxon>Pseudomonadati</taxon>
        <taxon>Pseudomonadota</taxon>
        <taxon>Betaproteobacteria</taxon>
        <taxon>Rhodocyclales</taxon>
        <taxon>Rhodocyclaceae</taxon>
        <taxon>Niveibacterium</taxon>
    </lineage>
</organism>
<evidence type="ECO:0000313" key="13">
    <source>
        <dbReference type="EMBL" id="MBB4014044.1"/>
    </source>
</evidence>
<evidence type="ECO:0000256" key="6">
    <source>
        <dbReference type="ARBA" id="ARBA00022597"/>
    </source>
</evidence>
<dbReference type="GO" id="GO:0005886">
    <property type="term" value="C:plasma membrane"/>
    <property type="evidence" value="ECO:0007669"/>
    <property type="project" value="UniProtKB-SubCell"/>
</dbReference>
<evidence type="ECO:0000256" key="5">
    <source>
        <dbReference type="ARBA" id="ARBA00022475"/>
    </source>
</evidence>
<evidence type="ECO:0000256" key="2">
    <source>
        <dbReference type="ARBA" id="ARBA00004651"/>
    </source>
</evidence>
<dbReference type="Gene3D" id="1.10.3720.10">
    <property type="entry name" value="MetI-like"/>
    <property type="match status" value="1"/>
</dbReference>
<dbReference type="Pfam" id="PF00528">
    <property type="entry name" value="BPD_transp_1"/>
    <property type="match status" value="1"/>
</dbReference>
<evidence type="ECO:0000259" key="12">
    <source>
        <dbReference type="PROSITE" id="PS50928"/>
    </source>
</evidence>
<evidence type="ECO:0000256" key="7">
    <source>
        <dbReference type="ARBA" id="ARBA00022692"/>
    </source>
</evidence>
<dbReference type="Proteomes" id="UP000561045">
    <property type="component" value="Unassembled WGS sequence"/>
</dbReference>
<gene>
    <name evidence="13" type="ORF">GGR36_003390</name>
</gene>
<keyword evidence="7 11" id="KW-0812">Transmembrane</keyword>
<dbReference type="EMBL" id="JACIET010000002">
    <property type="protein sequence ID" value="MBB4014044.1"/>
    <property type="molecule type" value="Genomic_DNA"/>
</dbReference>
<keyword evidence="4 11" id="KW-0813">Transport</keyword>
<name>A0A840BN96_9RHOO</name>
<dbReference type="PANTHER" id="PTHR32243">
    <property type="entry name" value="MALTOSE TRANSPORT SYSTEM PERMEASE-RELATED"/>
    <property type="match status" value="1"/>
</dbReference>
<evidence type="ECO:0000256" key="8">
    <source>
        <dbReference type="ARBA" id="ARBA00022989"/>
    </source>
</evidence>
<evidence type="ECO:0000256" key="10">
    <source>
        <dbReference type="ARBA" id="ARBA00041109"/>
    </source>
</evidence>
<evidence type="ECO:0000256" key="1">
    <source>
        <dbReference type="ARBA" id="ARBA00002264"/>
    </source>
</evidence>
<keyword evidence="14" id="KW-1185">Reference proteome</keyword>
<comment type="caution">
    <text evidence="13">The sequence shown here is derived from an EMBL/GenBank/DDBJ whole genome shotgun (WGS) entry which is preliminary data.</text>
</comment>
<feature type="transmembrane region" description="Helical" evidence="11">
    <location>
        <begin position="164"/>
        <end position="183"/>
    </location>
</feature>
<keyword evidence="5" id="KW-1003">Cell membrane</keyword>
<evidence type="ECO:0000256" key="11">
    <source>
        <dbReference type="RuleBase" id="RU363032"/>
    </source>
</evidence>
<feature type="transmembrane region" description="Helical" evidence="11">
    <location>
        <begin position="204"/>
        <end position="230"/>
    </location>
</feature>
<evidence type="ECO:0000256" key="9">
    <source>
        <dbReference type="ARBA" id="ARBA00023136"/>
    </source>
</evidence>
<dbReference type="AlphaFoldDB" id="A0A840BN96"/>
<comment type="function">
    <text evidence="1">Part of the ABC transporter complex MalEFGK involved in maltose/maltodextrin import. Probably responsible for the translocation of the substrate across the membrane.</text>
</comment>
<evidence type="ECO:0000256" key="3">
    <source>
        <dbReference type="ARBA" id="ARBA00009047"/>
    </source>
</evidence>
<dbReference type="InterPro" id="IPR050901">
    <property type="entry name" value="BP-dep_ABC_trans_perm"/>
</dbReference>
<proteinExistence type="inferred from homology"/>
<dbReference type="GO" id="GO:0015423">
    <property type="term" value="F:ABC-type maltose transporter activity"/>
    <property type="evidence" value="ECO:0007669"/>
    <property type="project" value="TreeGrafter"/>
</dbReference>
<dbReference type="PROSITE" id="PS50928">
    <property type="entry name" value="ABC_TM1"/>
    <property type="match status" value="1"/>
</dbReference>
<dbReference type="SUPFAM" id="SSF161098">
    <property type="entry name" value="MetI-like"/>
    <property type="match status" value="1"/>
</dbReference>
<feature type="transmembrane region" description="Helical" evidence="11">
    <location>
        <begin position="271"/>
        <end position="289"/>
    </location>
</feature>
<protein>
    <recommendedName>
        <fullName evidence="10">Maltose/maltodextrin transport system permease protein MalG</fullName>
    </recommendedName>
</protein>
<dbReference type="InterPro" id="IPR035906">
    <property type="entry name" value="MetI-like_sf"/>
</dbReference>
<feature type="transmembrane region" description="Helical" evidence="11">
    <location>
        <begin position="15"/>
        <end position="32"/>
    </location>
</feature>
<feature type="domain" description="ABC transmembrane type-1" evidence="12">
    <location>
        <begin position="86"/>
        <end position="289"/>
    </location>
</feature>
<reference evidence="13 14" key="1">
    <citation type="submission" date="2020-08" db="EMBL/GenBank/DDBJ databases">
        <title>Genomic Encyclopedia of Type Strains, Phase IV (KMG-IV): sequencing the most valuable type-strain genomes for metagenomic binning, comparative biology and taxonomic classification.</title>
        <authorList>
            <person name="Goeker M."/>
        </authorList>
    </citation>
    <scope>NUCLEOTIDE SEQUENCE [LARGE SCALE GENOMIC DNA]</scope>
    <source>
        <strain evidence="13 14">DSM 106739</strain>
    </source>
</reference>
<keyword evidence="9 11" id="KW-0472">Membrane</keyword>
<feature type="transmembrane region" description="Helical" evidence="11">
    <location>
        <begin position="92"/>
        <end position="112"/>
    </location>
</feature>
<comment type="similarity">
    <text evidence="3">Belongs to the binding-protein-dependent transport system permease family. MalFG subfamily.</text>
</comment>